<reference evidence="3" key="2">
    <citation type="submission" date="2012-08" db="EMBL/GenBank/DDBJ databases">
        <authorList>
            <person name="Choi T.-J."/>
        </authorList>
    </citation>
    <scope>NUCLEOTIDE SEQUENCE [LARGE SCALE GENOMIC DNA]</scope>
    <source>
        <strain evidence="3">K-LV1</strain>
    </source>
</reference>
<name>K7WW82_9VIRU</name>
<organism evidence="1 3">
    <name type="scientific">White spot syndrome virus</name>
    <dbReference type="NCBI Taxonomy" id="342409"/>
    <lineage>
        <taxon>Viruses</taxon>
        <taxon>Viruses incertae sedis</taxon>
        <taxon>Naldaviricetes</taxon>
        <taxon>Nimaviridae</taxon>
        <taxon>Whispovirus</taxon>
    </lineage>
</organism>
<dbReference type="Proteomes" id="UP000277283">
    <property type="component" value="Segment"/>
</dbReference>
<reference evidence="2" key="3">
    <citation type="journal article" date="2018" name="Aquaculture">
        <title>Complete genome sequence of a white spot syndrome virus associated with a disease incursion in Australia.</title>
        <authorList>
            <person name="Oakey J."/>
            <person name="Smith C.S."/>
        </authorList>
    </citation>
    <scope>NUCLEOTIDE SEQUENCE [LARGE SCALE GENOMIC DNA]</scope>
    <source>
        <strain evidence="2">WSSV-AU</strain>
    </source>
</reference>
<evidence type="ECO:0000313" key="1">
    <source>
        <dbReference type="EMBL" id="AFX59409.1"/>
    </source>
</evidence>
<evidence type="ECO:0000313" key="3">
    <source>
        <dbReference type="Proteomes" id="UP000277283"/>
    </source>
</evidence>
<reference evidence="1" key="1">
    <citation type="submission" date="2012-08" db="EMBL/GenBank/DDBJ databases">
        <title>Cassytha pubescens and C. glabella (Lauraceae) are not disjunctly distributed between Australia and the Ryukyu Archipelago of Japan - evidence from morphological and molecular data.</title>
        <authorList>
            <person name="Kokubugata G."/>
            <person name="Nakamura K."/>
            <person name="Forster P.I."/>
            <person name="Wilson G.W."/>
            <person name="Holland A.E."/>
            <person name="Hirayama Y."/>
            <person name="Yokota M."/>
        </authorList>
    </citation>
    <scope>NUCLEOTIDE SEQUENCE</scope>
    <source>
        <strain evidence="1">K-LV1</strain>
    </source>
</reference>
<dbReference type="EMBL" id="JX515788">
    <property type="protein sequence ID" value="AFX59409.1"/>
    <property type="molecule type" value="Genomic_DNA"/>
</dbReference>
<gene>
    <name evidence="1" type="ORF">wssv_00320</name>
</gene>
<evidence type="ECO:0000313" key="2">
    <source>
        <dbReference type="EMBL" id="ATU84122.1"/>
    </source>
</evidence>
<proteinExistence type="predicted"/>
<sequence length="64" mass="7468">MYLITPLLSYRLSVGLTETVNFQSLSSSYSLQTRPQREDFLIVWIRGSKIQRQEHMPIDTVIIP</sequence>
<accession>K7WW82</accession>
<protein>
    <submittedName>
        <fullName evidence="2">ORF1247</fullName>
    </submittedName>
    <submittedName>
        <fullName evidence="1">Wsv032</fullName>
    </submittedName>
</protein>
<dbReference type="EMBL" id="MF768985">
    <property type="protein sequence ID" value="ATU84122.1"/>
    <property type="molecule type" value="Genomic_DNA"/>
</dbReference>
<dbReference type="Proteomes" id="UP000267516">
    <property type="component" value="Segment"/>
</dbReference>